<reference evidence="3" key="1">
    <citation type="submission" date="2017-10" db="EMBL/GenBank/DDBJ databases">
        <title>Rapid genome shrinkage in a self-fertile nematode reveals novel sperm competition proteins.</title>
        <authorList>
            <person name="Yin D."/>
            <person name="Schwarz E.M."/>
            <person name="Thomas C.G."/>
            <person name="Felde R.L."/>
            <person name="Korf I.F."/>
            <person name="Cutter A.D."/>
            <person name="Schartner C.M."/>
            <person name="Ralston E.J."/>
            <person name="Meyer B.J."/>
            <person name="Haag E.S."/>
        </authorList>
    </citation>
    <scope>NUCLEOTIDE SEQUENCE [LARGE SCALE GENOMIC DNA]</scope>
    <source>
        <strain evidence="3">JU1422</strain>
    </source>
</reference>
<gene>
    <name evidence="2" type="primary">Cnig_chr_III.g9096</name>
    <name evidence="2" type="ORF">B9Z55_009096</name>
</gene>
<protein>
    <recommendedName>
        <fullName evidence="1">MATH domain-containing protein</fullName>
    </recommendedName>
</protein>
<evidence type="ECO:0000259" key="1">
    <source>
        <dbReference type="Pfam" id="PF00917"/>
    </source>
</evidence>
<dbReference type="CDD" id="cd00121">
    <property type="entry name" value="MATH"/>
    <property type="match status" value="1"/>
</dbReference>
<dbReference type="Pfam" id="PF00917">
    <property type="entry name" value="MATH"/>
    <property type="match status" value="1"/>
</dbReference>
<dbReference type="AlphaFoldDB" id="A0A2G5UQG5"/>
<name>A0A2G5UQG5_9PELO</name>
<keyword evidence="3" id="KW-1185">Reference proteome</keyword>
<feature type="domain" description="MATH" evidence="1">
    <location>
        <begin position="32"/>
        <end position="96"/>
    </location>
</feature>
<evidence type="ECO:0000313" key="2">
    <source>
        <dbReference type="EMBL" id="PIC41805.1"/>
    </source>
</evidence>
<dbReference type="Proteomes" id="UP000230233">
    <property type="component" value="Chromosome III"/>
</dbReference>
<proteinExistence type="predicted"/>
<accession>A0A2G5UQG5</accession>
<organism evidence="2 3">
    <name type="scientific">Caenorhabditis nigoni</name>
    <dbReference type="NCBI Taxonomy" id="1611254"/>
    <lineage>
        <taxon>Eukaryota</taxon>
        <taxon>Metazoa</taxon>
        <taxon>Ecdysozoa</taxon>
        <taxon>Nematoda</taxon>
        <taxon>Chromadorea</taxon>
        <taxon>Rhabditida</taxon>
        <taxon>Rhabditina</taxon>
        <taxon>Rhabditomorpha</taxon>
        <taxon>Rhabditoidea</taxon>
        <taxon>Rhabditidae</taxon>
        <taxon>Peloderinae</taxon>
        <taxon>Caenorhabditis</taxon>
    </lineage>
</organism>
<dbReference type="EMBL" id="PDUG01000003">
    <property type="protein sequence ID" value="PIC41805.1"/>
    <property type="molecule type" value="Genomic_DNA"/>
</dbReference>
<sequence>MSASDEEKTFVMKHVFKNVSSYEDPTEKGIKVTKGKPHYGPEKEHFGAQWELRIFEGKSGRLPFFILSCRKNARAHWEIDSEVTLKLLKTDGTWATRISDSSIGNIRLATKSLCTFVFLHFS</sequence>
<comment type="caution">
    <text evidence="2">The sequence shown here is derived from an EMBL/GenBank/DDBJ whole genome shotgun (WGS) entry which is preliminary data.</text>
</comment>
<evidence type="ECO:0000313" key="3">
    <source>
        <dbReference type="Proteomes" id="UP000230233"/>
    </source>
</evidence>
<dbReference type="InterPro" id="IPR002083">
    <property type="entry name" value="MATH/TRAF_dom"/>
</dbReference>